<dbReference type="SUPFAM" id="SSF53649">
    <property type="entry name" value="Alkaline phosphatase-like"/>
    <property type="match status" value="1"/>
</dbReference>
<reference evidence="1 2" key="1">
    <citation type="submission" date="2019-02" db="EMBL/GenBank/DDBJ databases">
        <title>Deep-cultivation of Planctomycetes and their phenomic and genomic characterization uncovers novel biology.</title>
        <authorList>
            <person name="Wiegand S."/>
            <person name="Jogler M."/>
            <person name="Boedeker C."/>
            <person name="Pinto D."/>
            <person name="Vollmers J."/>
            <person name="Rivas-Marin E."/>
            <person name="Kohn T."/>
            <person name="Peeters S.H."/>
            <person name="Heuer A."/>
            <person name="Rast P."/>
            <person name="Oberbeckmann S."/>
            <person name="Bunk B."/>
            <person name="Jeske O."/>
            <person name="Meyerdierks A."/>
            <person name="Storesund J.E."/>
            <person name="Kallscheuer N."/>
            <person name="Luecker S."/>
            <person name="Lage O.M."/>
            <person name="Pohl T."/>
            <person name="Merkel B.J."/>
            <person name="Hornburger P."/>
            <person name="Mueller R.-W."/>
            <person name="Bruemmer F."/>
            <person name="Labrenz M."/>
            <person name="Spormann A.M."/>
            <person name="Op den Camp H."/>
            <person name="Overmann J."/>
            <person name="Amann R."/>
            <person name="Jetten M.S.M."/>
            <person name="Mascher T."/>
            <person name="Medema M.H."/>
            <person name="Devos D.P."/>
            <person name="Kaster A.-K."/>
            <person name="Ovreas L."/>
            <person name="Rohde M."/>
            <person name="Galperin M.Y."/>
            <person name="Jogler C."/>
        </authorList>
    </citation>
    <scope>NUCLEOTIDE SEQUENCE [LARGE SCALE GENOMIC DNA]</scope>
    <source>
        <strain evidence="1 2">Pan44</strain>
    </source>
</reference>
<name>A0A517S8B2_9PLAN</name>
<dbReference type="AlphaFoldDB" id="A0A517S8B2"/>
<protein>
    <recommendedName>
        <fullName evidence="3">DUF1501 domain-containing protein</fullName>
    </recommendedName>
</protein>
<evidence type="ECO:0000313" key="1">
    <source>
        <dbReference type="EMBL" id="QDT52350.1"/>
    </source>
</evidence>
<dbReference type="OrthoDB" id="127333at2"/>
<dbReference type="KEGG" id="ccos:Pan44_03600"/>
<dbReference type="EMBL" id="CP036271">
    <property type="protein sequence ID" value="QDT52350.1"/>
    <property type="molecule type" value="Genomic_DNA"/>
</dbReference>
<dbReference type="InterPro" id="IPR017850">
    <property type="entry name" value="Alkaline_phosphatase_core_sf"/>
</dbReference>
<evidence type="ECO:0000313" key="2">
    <source>
        <dbReference type="Proteomes" id="UP000315700"/>
    </source>
</evidence>
<accession>A0A517S8B2</accession>
<dbReference type="Pfam" id="PF07394">
    <property type="entry name" value="DUF1501"/>
    <property type="match status" value="1"/>
</dbReference>
<dbReference type="InParanoid" id="A0A517S8B2"/>
<gene>
    <name evidence="1" type="ORF">Pan44_03600</name>
</gene>
<keyword evidence="2" id="KW-1185">Reference proteome</keyword>
<dbReference type="InterPro" id="IPR010869">
    <property type="entry name" value="DUF1501"/>
</dbReference>
<sequence length="498" mass="55581">MLRVLGSSNPWRESISRREVMQIGGLGALGLSLPGMLKAEESAVGQPVPRAKRILLLYLQGAASQFETWDPKPQAPAEVRGKWGAIPTSVPGVQICEMLPRVAKFVDRMAIVRSMTHEHNNHSNLYTLSGYPAIDFTSETNPFDSRHYPFFGSVLDYLEEQRNPGHVPEMPRNIGLPYQFSAHGQLARRAGPYAAFLGNGYNPVWTEFDGEATKEIGRTSFFAGLKKEMVKDPYLGITPDSRIRLSKSAQLAKEMTIDRLDRRRSLVEQLDDEARRVDENQATRGLDRFESMAYNLMTSAKLRDALDFAQEPMSKREQYGMTLFGQAALAARRLLEADCPLVSVFWDEYKIVNTAWDTHFEHFERLGDELLPGFDAAVSALFGDLIERGLLDETLVMCLTEHGRTPKINNLDRGGGRDHYSKSYSVMLAGGGIRPGMVLGASDSIGAFVKERPVSPEDILATMYYLKGIDPQSASVPNQLGRPMRLTERGEIIHEILA</sequence>
<dbReference type="Proteomes" id="UP000315700">
    <property type="component" value="Chromosome"/>
</dbReference>
<organism evidence="1 2">
    <name type="scientific">Caulifigura coniformis</name>
    <dbReference type="NCBI Taxonomy" id="2527983"/>
    <lineage>
        <taxon>Bacteria</taxon>
        <taxon>Pseudomonadati</taxon>
        <taxon>Planctomycetota</taxon>
        <taxon>Planctomycetia</taxon>
        <taxon>Planctomycetales</taxon>
        <taxon>Planctomycetaceae</taxon>
        <taxon>Caulifigura</taxon>
    </lineage>
</organism>
<dbReference type="Gene3D" id="3.40.720.10">
    <property type="entry name" value="Alkaline Phosphatase, subunit A"/>
    <property type="match status" value="1"/>
</dbReference>
<dbReference type="RefSeq" id="WP_145026646.1">
    <property type="nucleotide sequence ID" value="NZ_CP036271.1"/>
</dbReference>
<evidence type="ECO:0008006" key="3">
    <source>
        <dbReference type="Google" id="ProtNLM"/>
    </source>
</evidence>
<dbReference type="PANTHER" id="PTHR43737:SF1">
    <property type="entry name" value="DUF1501 DOMAIN-CONTAINING PROTEIN"/>
    <property type="match status" value="1"/>
</dbReference>
<proteinExistence type="predicted"/>
<dbReference type="PANTHER" id="PTHR43737">
    <property type="entry name" value="BLL7424 PROTEIN"/>
    <property type="match status" value="1"/>
</dbReference>